<feature type="compositionally biased region" description="Low complexity" evidence="1">
    <location>
        <begin position="118"/>
        <end position="131"/>
    </location>
</feature>
<dbReference type="EMBL" id="CDMZ01005917">
    <property type="protein sequence ID" value="CEM55847.1"/>
    <property type="molecule type" value="Genomic_DNA"/>
</dbReference>
<protein>
    <submittedName>
        <fullName evidence="2">Uncharacterized protein</fullName>
    </submittedName>
</protein>
<name>A0A0G4IF65_9ALVE</name>
<dbReference type="VEuPathDB" id="CryptoDB:Cvel_13886"/>
<feature type="compositionally biased region" description="Low complexity" evidence="1">
    <location>
        <begin position="88"/>
        <end position="100"/>
    </location>
</feature>
<accession>A0A0G4IF65</accession>
<reference evidence="2" key="1">
    <citation type="submission" date="2014-11" db="EMBL/GenBank/DDBJ databases">
        <authorList>
            <person name="Otto D Thomas"/>
            <person name="Naeem Raeece"/>
        </authorList>
    </citation>
    <scope>NUCLEOTIDE SEQUENCE</scope>
</reference>
<evidence type="ECO:0000313" key="2">
    <source>
        <dbReference type="EMBL" id="CEM55847.1"/>
    </source>
</evidence>
<organism evidence="2">
    <name type="scientific">Chromera velia CCMP2878</name>
    <dbReference type="NCBI Taxonomy" id="1169474"/>
    <lineage>
        <taxon>Eukaryota</taxon>
        <taxon>Sar</taxon>
        <taxon>Alveolata</taxon>
        <taxon>Colpodellida</taxon>
        <taxon>Chromeraceae</taxon>
        <taxon>Chromera</taxon>
    </lineage>
</organism>
<feature type="region of interest" description="Disordered" evidence="1">
    <location>
        <begin position="88"/>
        <end position="190"/>
    </location>
</feature>
<sequence>MDPWMHLQAAVYSEGRSEGGEGTPGKDSALVGFCALVEVCGVRGRWEKCGGGESERRRKSCIDLGLPASQTRERSVCEQTKKEGAVSASVCRSVGSSRGRQTPPEGPGGSGGEEEHQGGISSAGGSLSIIIPCSSSHGMRRGPPSDIRSPVSPSPSPSDVACPSSGSSDEVISRRMRVASRCPPSPCSDTATSVVSSPEALSVCHRGGGKTTVLCGNGRERKEGKRLIVFDDGGGGSGSSVFAGDEQGERRGWRLLISPSLSASLLVCRADRRKMKITEVSARFCYARRRGRKGKFV</sequence>
<feature type="compositionally biased region" description="Low complexity" evidence="1">
    <location>
        <begin position="144"/>
        <end position="165"/>
    </location>
</feature>
<evidence type="ECO:0000256" key="1">
    <source>
        <dbReference type="SAM" id="MobiDB-lite"/>
    </source>
</evidence>
<gene>
    <name evidence="2" type="ORF">Cvel_13886</name>
</gene>
<dbReference type="AlphaFoldDB" id="A0A0G4IF65"/>
<proteinExistence type="predicted"/>